<evidence type="ECO:0000313" key="1">
    <source>
        <dbReference type="EMBL" id="GIY18603.1"/>
    </source>
</evidence>
<dbReference type="Proteomes" id="UP001054945">
    <property type="component" value="Unassembled WGS sequence"/>
</dbReference>
<gene>
    <name evidence="1" type="ORF">CEXT_83681</name>
</gene>
<dbReference type="EMBL" id="BPLR01007651">
    <property type="protein sequence ID" value="GIY18603.1"/>
    <property type="molecule type" value="Genomic_DNA"/>
</dbReference>
<reference evidence="1 2" key="1">
    <citation type="submission" date="2021-06" db="EMBL/GenBank/DDBJ databases">
        <title>Caerostris extrusa draft genome.</title>
        <authorList>
            <person name="Kono N."/>
            <person name="Arakawa K."/>
        </authorList>
    </citation>
    <scope>NUCLEOTIDE SEQUENCE [LARGE SCALE GENOMIC DNA]</scope>
</reference>
<protein>
    <submittedName>
        <fullName evidence="1">Uncharacterized protein</fullName>
    </submittedName>
</protein>
<organism evidence="1 2">
    <name type="scientific">Caerostris extrusa</name>
    <name type="common">Bark spider</name>
    <name type="synonym">Caerostris bankana</name>
    <dbReference type="NCBI Taxonomy" id="172846"/>
    <lineage>
        <taxon>Eukaryota</taxon>
        <taxon>Metazoa</taxon>
        <taxon>Ecdysozoa</taxon>
        <taxon>Arthropoda</taxon>
        <taxon>Chelicerata</taxon>
        <taxon>Arachnida</taxon>
        <taxon>Araneae</taxon>
        <taxon>Araneomorphae</taxon>
        <taxon>Entelegynae</taxon>
        <taxon>Araneoidea</taxon>
        <taxon>Araneidae</taxon>
        <taxon>Caerostris</taxon>
    </lineage>
</organism>
<name>A0AAV4RF10_CAEEX</name>
<accession>A0AAV4RF10</accession>
<proteinExistence type="predicted"/>
<sequence length="70" mass="7902">MRTMLLQHYATKATHFVLRTDSWKSRKINGGADGGLTKAREIGHLHLEHLSTKREIDPRQSLASFSDLAT</sequence>
<keyword evidence="2" id="KW-1185">Reference proteome</keyword>
<comment type="caution">
    <text evidence="1">The sequence shown here is derived from an EMBL/GenBank/DDBJ whole genome shotgun (WGS) entry which is preliminary data.</text>
</comment>
<dbReference type="AlphaFoldDB" id="A0AAV4RF10"/>
<evidence type="ECO:0000313" key="2">
    <source>
        <dbReference type="Proteomes" id="UP001054945"/>
    </source>
</evidence>